<dbReference type="Proteomes" id="UP000315889">
    <property type="component" value="Unassembled WGS sequence"/>
</dbReference>
<proteinExistence type="inferred from homology"/>
<comment type="similarity">
    <text evidence="1">Belongs to the short-chain dehydrogenases/reductases (SDR) family.</text>
</comment>
<keyword evidence="2" id="KW-0732">Signal</keyword>
<protein>
    <submittedName>
        <fullName evidence="3">SDR family NAD(P)-dependent oxidoreductase</fullName>
    </submittedName>
</protein>
<dbReference type="InterPro" id="IPR036291">
    <property type="entry name" value="NAD(P)-bd_dom_sf"/>
</dbReference>
<dbReference type="EMBL" id="SHBP01000021">
    <property type="protein sequence ID" value="RZO19067.1"/>
    <property type="molecule type" value="Genomic_DNA"/>
</dbReference>
<evidence type="ECO:0000313" key="3">
    <source>
        <dbReference type="EMBL" id="RZO19067.1"/>
    </source>
</evidence>
<feature type="chain" id="PRO_5021733203" evidence="2">
    <location>
        <begin position="25"/>
        <end position="324"/>
    </location>
</feature>
<dbReference type="SUPFAM" id="SSF51735">
    <property type="entry name" value="NAD(P)-binding Rossmann-fold domains"/>
    <property type="match status" value="1"/>
</dbReference>
<gene>
    <name evidence="3" type="ORF">EVB03_09225</name>
</gene>
<comment type="caution">
    <text evidence="3">The sequence shown here is derived from an EMBL/GenBank/DDBJ whole genome shotgun (WGS) entry which is preliminary data.</text>
</comment>
<dbReference type="Gene3D" id="3.40.50.720">
    <property type="entry name" value="NAD(P)-binding Rossmann-like Domain"/>
    <property type="match status" value="1"/>
</dbReference>
<accession>A0A520MCY4</accession>
<name>A0A520MCY4_9GAMM</name>
<dbReference type="InterPro" id="IPR002347">
    <property type="entry name" value="SDR_fam"/>
</dbReference>
<dbReference type="PANTHER" id="PTHR43313">
    <property type="entry name" value="SHORT-CHAIN DEHYDROGENASE/REDUCTASE FAMILY 9C"/>
    <property type="match status" value="1"/>
</dbReference>
<dbReference type="GO" id="GO:0016491">
    <property type="term" value="F:oxidoreductase activity"/>
    <property type="evidence" value="ECO:0007669"/>
    <property type="project" value="TreeGrafter"/>
</dbReference>
<evidence type="ECO:0000256" key="2">
    <source>
        <dbReference type="SAM" id="SignalP"/>
    </source>
</evidence>
<dbReference type="GO" id="GO:0008202">
    <property type="term" value="P:steroid metabolic process"/>
    <property type="evidence" value="ECO:0007669"/>
    <property type="project" value="TreeGrafter"/>
</dbReference>
<evidence type="ECO:0000313" key="4">
    <source>
        <dbReference type="Proteomes" id="UP000315889"/>
    </source>
</evidence>
<dbReference type="AlphaFoldDB" id="A0A520MCY4"/>
<dbReference type="PANTHER" id="PTHR43313:SF1">
    <property type="entry name" value="3BETA-HYDROXYSTEROID DEHYDROGENASE DHS-16"/>
    <property type="match status" value="1"/>
</dbReference>
<evidence type="ECO:0000256" key="1">
    <source>
        <dbReference type="RuleBase" id="RU000363"/>
    </source>
</evidence>
<dbReference type="PRINTS" id="PR00080">
    <property type="entry name" value="SDRFAMILY"/>
</dbReference>
<feature type="signal peptide" evidence="2">
    <location>
        <begin position="1"/>
        <end position="24"/>
    </location>
</feature>
<organism evidence="3 4">
    <name type="scientific">SAR92 clade bacterium</name>
    <dbReference type="NCBI Taxonomy" id="2315479"/>
    <lineage>
        <taxon>Bacteria</taxon>
        <taxon>Pseudomonadati</taxon>
        <taxon>Pseudomonadota</taxon>
        <taxon>Gammaproteobacteria</taxon>
        <taxon>Cellvibrionales</taxon>
        <taxon>Porticoccaceae</taxon>
        <taxon>SAR92 clade</taxon>
    </lineage>
</organism>
<dbReference type="PRINTS" id="PR00081">
    <property type="entry name" value="GDHRDH"/>
</dbReference>
<dbReference type="Pfam" id="PF00106">
    <property type="entry name" value="adh_short"/>
    <property type="match status" value="1"/>
</dbReference>
<sequence length="324" mass="35272">MFRVQILICMFVASLIVLPAQINAAETQDTQVKSILVTGATTGIGRNLAETLAKHGHHVYAGARTDSEMADLNAIKNVTAVRLDVTKQDQIDAAVSRIKESGTGLYGLINNAGIGGGGPVLSTPIADHNMLYQVNVEGVYRVTKAFAPLVIESTGRIATTGSVAGTITTSQFNSYSGSKHWVEAFTDGLAEELASTGVSVSVIEPGNYQSWIRRSTMLRAFAQIKAAGGEITDAMQKQYDQTAAYELSLKKPDEVSAAYMHALFDEKPLRRYVVTPSQPEQEFTISTKVRQLVELNQWGPHSYSRDQLIEMLDKEIAAKDLFEK</sequence>
<reference evidence="3 4" key="1">
    <citation type="submission" date="2019-02" db="EMBL/GenBank/DDBJ databases">
        <title>Prokaryotic population dynamics and viral predation in marine succession experiment using metagenomics: the confinement effect.</title>
        <authorList>
            <person name="Haro-Moreno J.M."/>
            <person name="Rodriguez-Valera F."/>
            <person name="Lopez-Perez M."/>
        </authorList>
    </citation>
    <scope>NUCLEOTIDE SEQUENCE [LARGE SCALE GENOMIC DNA]</scope>
    <source>
        <strain evidence="3">MED-G170</strain>
    </source>
</reference>